<protein>
    <submittedName>
        <fullName evidence="1">Enamine deaminase RidA, house cleaning of reactive enamine intermediates, YjgF/YER057c/UK114 family</fullName>
    </submittedName>
</protein>
<evidence type="ECO:0000313" key="1">
    <source>
        <dbReference type="EMBL" id="SDX78244.1"/>
    </source>
</evidence>
<dbReference type="Pfam" id="PF01042">
    <property type="entry name" value="Ribonuc_L-PSP"/>
    <property type="match status" value="1"/>
</dbReference>
<name>A0A1H3EJZ1_9BURK</name>
<sequence>MQHDALPAASAQPAASTAPQLHHLQPAGLYDATPNGYTHVVTVHGPAQWAFVSGQGGENQAGDLPDSFAAQAQQALSNLKLALQAAGADMGQVVKLTLLIVDHSEARFNDWQAAVRLHWGDGSPGDGAPSNTLPRFPACTLIPVPRLALPGMLIEVDAVAALPATAQPARPPLWV</sequence>
<dbReference type="AlphaFoldDB" id="A0A1H3EJZ1"/>
<dbReference type="GO" id="GO:0019239">
    <property type="term" value="F:deaminase activity"/>
    <property type="evidence" value="ECO:0007669"/>
    <property type="project" value="TreeGrafter"/>
</dbReference>
<accession>A0A1H3EJZ1</accession>
<dbReference type="PANTHER" id="PTHR11803">
    <property type="entry name" value="2-IMINOBUTANOATE/2-IMINOPROPANOATE DEAMINASE RIDA"/>
    <property type="match status" value="1"/>
</dbReference>
<dbReference type="RefSeq" id="WP_074920623.1">
    <property type="nucleotide sequence ID" value="NZ_CP141274.1"/>
</dbReference>
<dbReference type="InterPro" id="IPR035959">
    <property type="entry name" value="RutC-like_sf"/>
</dbReference>
<dbReference type="EMBL" id="FNPE01000001">
    <property type="protein sequence ID" value="SDX78244.1"/>
    <property type="molecule type" value="Genomic_DNA"/>
</dbReference>
<dbReference type="GeneID" id="94695023"/>
<gene>
    <name evidence="1" type="ORF">SAMN05421547_101214</name>
</gene>
<evidence type="ECO:0000313" key="2">
    <source>
        <dbReference type="Proteomes" id="UP000183417"/>
    </source>
</evidence>
<dbReference type="Proteomes" id="UP000183417">
    <property type="component" value="Unassembled WGS sequence"/>
</dbReference>
<organism evidence="1 2">
    <name type="scientific">Delftia lacustris</name>
    <dbReference type="NCBI Taxonomy" id="558537"/>
    <lineage>
        <taxon>Bacteria</taxon>
        <taxon>Pseudomonadati</taxon>
        <taxon>Pseudomonadota</taxon>
        <taxon>Betaproteobacteria</taxon>
        <taxon>Burkholderiales</taxon>
        <taxon>Comamonadaceae</taxon>
        <taxon>Delftia</taxon>
    </lineage>
</organism>
<dbReference type="PANTHER" id="PTHR11803:SF39">
    <property type="entry name" value="2-IMINOBUTANOATE_2-IMINOPROPANOATE DEAMINASE"/>
    <property type="match status" value="1"/>
</dbReference>
<dbReference type="InterPro" id="IPR006175">
    <property type="entry name" value="YjgF/YER057c/UK114"/>
</dbReference>
<dbReference type="SUPFAM" id="SSF55298">
    <property type="entry name" value="YjgF-like"/>
    <property type="match status" value="1"/>
</dbReference>
<dbReference type="Gene3D" id="3.30.1330.40">
    <property type="entry name" value="RutC-like"/>
    <property type="match status" value="1"/>
</dbReference>
<dbReference type="GO" id="GO:0005829">
    <property type="term" value="C:cytosol"/>
    <property type="evidence" value="ECO:0007669"/>
    <property type="project" value="TreeGrafter"/>
</dbReference>
<reference evidence="1 2" key="1">
    <citation type="submission" date="2016-10" db="EMBL/GenBank/DDBJ databases">
        <authorList>
            <person name="de Groot N.N."/>
        </authorList>
    </citation>
    <scope>NUCLEOTIDE SEQUENCE [LARGE SCALE GENOMIC DNA]</scope>
    <source>
        <strain evidence="1 2">LMG 24775</strain>
    </source>
</reference>
<proteinExistence type="predicted"/>
<dbReference type="CDD" id="cd00448">
    <property type="entry name" value="YjgF_YER057c_UK114_family"/>
    <property type="match status" value="1"/>
</dbReference>